<dbReference type="AlphaFoldDB" id="A0A1B1SC11"/>
<sequence length="344" mass="38992">MREASGSRTVTDTDSYAFFINQSEPKRGVRRYFFKNMIRNLSGKCVLSFGLMLSAHVSASAFQAEGYEWEIFNESEVRCDGFIWGKAQKIANIPASVTNTYTQKTYTNTYVYGIHGGATVEEIIVPETVRQFGDGAFRRNSNLKRITLPSFTDMSSLPDYMFEECVSLTELTTPKAHYKFYKEDGTTYYSLGIGEKFCYGCTSLTKVVIPTECFYISFAAFQKCPNLRHFYVYSIEPPYIESDVFFSEEEMAVRSRADESAMTLYVPAESIELYKNSSWSKYFSEIKEAPEYSGITDIASDMDASGPLHVFDLYGRQVGQDIDGLAPGIYIIRQGNNSKKIVVR</sequence>
<dbReference type="KEGG" id="pary:A4V02_12035"/>
<dbReference type="STRING" id="1796646.A4V02_12035"/>
<dbReference type="PANTHER" id="PTHR45661:SF3">
    <property type="entry name" value="IG-LIKE DOMAIN-CONTAINING PROTEIN"/>
    <property type="match status" value="1"/>
</dbReference>
<accession>A0A1Z2XGG6</accession>
<proteinExistence type="predicted"/>
<evidence type="ECO:0008006" key="3">
    <source>
        <dbReference type="Google" id="ProtNLM"/>
    </source>
</evidence>
<dbReference type="Gene3D" id="3.40.50.12480">
    <property type="match status" value="1"/>
</dbReference>
<evidence type="ECO:0000313" key="1">
    <source>
        <dbReference type="EMBL" id="ANU64373.1"/>
    </source>
</evidence>
<keyword evidence="2" id="KW-1185">Reference proteome</keyword>
<dbReference type="Proteomes" id="UP000186351">
    <property type="component" value="Chromosome"/>
</dbReference>
<evidence type="ECO:0000313" key="2">
    <source>
        <dbReference type="Proteomes" id="UP000186351"/>
    </source>
</evidence>
<dbReference type="PANTHER" id="PTHR45661">
    <property type="entry name" value="SURFACE ANTIGEN"/>
    <property type="match status" value="1"/>
</dbReference>
<gene>
    <name evidence="1" type="ORF">A4V02_12035</name>
</gene>
<dbReference type="InterPro" id="IPR032675">
    <property type="entry name" value="LRR_dom_sf"/>
</dbReference>
<reference evidence="2" key="1">
    <citation type="submission" date="2016-04" db="EMBL/GenBank/DDBJ databases">
        <title>Complete Genome Sequences of Twelve Strains of a Stable Defined Moderately Diverse Mouse Microbiota 2 (sDMDMm2).</title>
        <authorList>
            <person name="Uchimura Y."/>
            <person name="Wyss M."/>
            <person name="Brugiroux S."/>
            <person name="Limenitakis J.P."/>
            <person name="Stecher B."/>
            <person name="McCoy K.D."/>
            <person name="Macpherson A.J."/>
        </authorList>
    </citation>
    <scope>NUCLEOTIDE SEQUENCE [LARGE SCALE GENOMIC DNA]</scope>
    <source>
        <strain evidence="2">YL27</strain>
    </source>
</reference>
<dbReference type="Gene3D" id="3.80.10.10">
    <property type="entry name" value="Ribonuclease Inhibitor"/>
    <property type="match status" value="1"/>
</dbReference>
<name>A0A1B1SC11_9BACT</name>
<protein>
    <recommendedName>
        <fullName evidence="3">Leucine-rich repeat domain-containing protein</fullName>
    </recommendedName>
</protein>
<dbReference type="InterPro" id="IPR026906">
    <property type="entry name" value="LRR_5"/>
</dbReference>
<dbReference type="SUPFAM" id="SSF52058">
    <property type="entry name" value="L domain-like"/>
    <property type="match status" value="1"/>
</dbReference>
<dbReference type="InterPro" id="IPR053139">
    <property type="entry name" value="Surface_bspA-like"/>
</dbReference>
<dbReference type="OrthoDB" id="1026718at2"/>
<dbReference type="EMBL" id="CP015402">
    <property type="protein sequence ID" value="ANU64373.1"/>
    <property type="molecule type" value="Genomic_DNA"/>
</dbReference>
<organism evidence="1 2">
    <name type="scientific">Muribaculum intestinale</name>
    <dbReference type="NCBI Taxonomy" id="1796646"/>
    <lineage>
        <taxon>Bacteria</taxon>
        <taxon>Pseudomonadati</taxon>
        <taxon>Bacteroidota</taxon>
        <taxon>Bacteroidia</taxon>
        <taxon>Bacteroidales</taxon>
        <taxon>Muribaculaceae</taxon>
        <taxon>Muribaculum</taxon>
    </lineage>
</organism>
<accession>A0A1B1SC11</accession>
<dbReference type="Pfam" id="PF13306">
    <property type="entry name" value="LRR_5"/>
    <property type="match status" value="2"/>
</dbReference>